<keyword evidence="1" id="KW-1185">Reference proteome</keyword>
<protein>
    <submittedName>
        <fullName evidence="2">Uncharacterized protein</fullName>
    </submittedName>
</protein>
<organism evidence="1 2">
    <name type="scientific">Romanomermis culicivorax</name>
    <name type="common">Nematode worm</name>
    <dbReference type="NCBI Taxonomy" id="13658"/>
    <lineage>
        <taxon>Eukaryota</taxon>
        <taxon>Metazoa</taxon>
        <taxon>Ecdysozoa</taxon>
        <taxon>Nematoda</taxon>
        <taxon>Enoplea</taxon>
        <taxon>Dorylaimia</taxon>
        <taxon>Mermithida</taxon>
        <taxon>Mermithoidea</taxon>
        <taxon>Mermithidae</taxon>
        <taxon>Romanomermis</taxon>
    </lineage>
</organism>
<dbReference type="WBParaSite" id="nRc.2.0.1.t16626-RA">
    <property type="protein sequence ID" value="nRc.2.0.1.t16626-RA"/>
    <property type="gene ID" value="nRc.2.0.1.g16626"/>
</dbReference>
<name>A0A915IS34_ROMCU</name>
<proteinExistence type="predicted"/>
<sequence>MTRIVQKVVTYHQTMQIVAKRNLPHECSSLRQRNC</sequence>
<evidence type="ECO:0000313" key="2">
    <source>
        <dbReference type="WBParaSite" id="nRc.2.0.1.t16626-RA"/>
    </source>
</evidence>
<reference evidence="2" key="1">
    <citation type="submission" date="2022-11" db="UniProtKB">
        <authorList>
            <consortium name="WormBaseParasite"/>
        </authorList>
    </citation>
    <scope>IDENTIFICATION</scope>
</reference>
<dbReference type="Proteomes" id="UP000887565">
    <property type="component" value="Unplaced"/>
</dbReference>
<evidence type="ECO:0000313" key="1">
    <source>
        <dbReference type="Proteomes" id="UP000887565"/>
    </source>
</evidence>
<dbReference type="AlphaFoldDB" id="A0A915IS34"/>
<accession>A0A915IS34</accession>